<feature type="region of interest" description="Disordered" evidence="1">
    <location>
        <begin position="18"/>
        <end position="37"/>
    </location>
</feature>
<feature type="domain" description="DnaJ homologue subfamily C member 28 conserved" evidence="2">
    <location>
        <begin position="7"/>
        <end position="73"/>
    </location>
</feature>
<dbReference type="PANTHER" id="PTHR39158">
    <property type="entry name" value="OS08G0560600 PROTEIN"/>
    <property type="match status" value="1"/>
</dbReference>
<sequence>MWLIDQLAEQHIREAQAKGELSNLPGEGAPLQLDDDSAVPPELRTAYRLLKNAGYLPPELEARKEALELHKLLQTLDAEEPSHAEITRRLILLESKLQQAGLSTEFLYSRYRADIAQRLKQGE</sequence>
<dbReference type="GeneID" id="84692641"/>
<dbReference type="NCBIfam" id="NF007572">
    <property type="entry name" value="PRK10203.1"/>
    <property type="match status" value="1"/>
</dbReference>
<evidence type="ECO:0000259" key="2">
    <source>
        <dbReference type="Pfam" id="PF09350"/>
    </source>
</evidence>
<proteinExistence type="predicted"/>
<evidence type="ECO:0000256" key="1">
    <source>
        <dbReference type="SAM" id="MobiDB-lite"/>
    </source>
</evidence>
<accession>A0ABS1ZAC5</accession>
<name>A0ABS1ZAC5_9GAMM</name>
<dbReference type="Proteomes" id="UP000809137">
    <property type="component" value="Unassembled WGS sequence"/>
</dbReference>
<reference evidence="3 4" key="1">
    <citation type="submission" date="2021-01" db="EMBL/GenBank/DDBJ databases">
        <title>Complete genome sequence of Pantoea eucrina OB49, a heavy metal tolerant bacterium with PGPR potential isolated from wheat in Algeria.</title>
        <authorList>
            <person name="Lekired A."/>
            <person name="Ouzari I.H."/>
        </authorList>
    </citation>
    <scope>NUCLEOTIDE SEQUENCE [LARGE SCALE GENOMIC DNA]</scope>
    <source>
        <strain evidence="3 4">OB49</strain>
    </source>
</reference>
<dbReference type="RefSeq" id="WP_039380777.1">
    <property type="nucleotide sequence ID" value="NZ_CP083448.1"/>
</dbReference>
<comment type="caution">
    <text evidence="3">The sequence shown here is derived from an EMBL/GenBank/DDBJ whole genome shotgun (WGS) entry which is preliminary data.</text>
</comment>
<gene>
    <name evidence="3" type="ORF">JJB79_18520</name>
</gene>
<evidence type="ECO:0000313" key="4">
    <source>
        <dbReference type="Proteomes" id="UP000809137"/>
    </source>
</evidence>
<dbReference type="PANTHER" id="PTHR39158:SF1">
    <property type="entry name" value="DNAJ HOMOLOG SUBFAMILY C MEMBER 28"/>
    <property type="match status" value="1"/>
</dbReference>
<keyword evidence="4" id="KW-1185">Reference proteome</keyword>
<dbReference type="EMBL" id="JAFCXS010000022">
    <property type="protein sequence ID" value="MBM0749381.1"/>
    <property type="molecule type" value="Genomic_DNA"/>
</dbReference>
<dbReference type="InterPro" id="IPR018961">
    <property type="entry name" value="DnaJ_homolog_subfam-C_membr-28"/>
</dbReference>
<organism evidence="3 4">
    <name type="scientific">Pantoea eucrina</name>
    <dbReference type="NCBI Taxonomy" id="472693"/>
    <lineage>
        <taxon>Bacteria</taxon>
        <taxon>Pseudomonadati</taxon>
        <taxon>Pseudomonadota</taxon>
        <taxon>Gammaproteobacteria</taxon>
        <taxon>Enterobacterales</taxon>
        <taxon>Erwiniaceae</taxon>
        <taxon>Pantoea</taxon>
    </lineage>
</organism>
<dbReference type="Pfam" id="PF09350">
    <property type="entry name" value="DJC28_CD"/>
    <property type="match status" value="1"/>
</dbReference>
<dbReference type="InterPro" id="IPR052573">
    <property type="entry name" value="DnaJ_C_subfamily_28"/>
</dbReference>
<evidence type="ECO:0000313" key="3">
    <source>
        <dbReference type="EMBL" id="MBM0749381.1"/>
    </source>
</evidence>
<protein>
    <submittedName>
        <fullName evidence="3">DUF1992 domain-containing protein</fullName>
    </submittedName>
</protein>